<evidence type="ECO:0000313" key="3">
    <source>
        <dbReference type="Proteomes" id="UP000000763"/>
    </source>
</evidence>
<evidence type="ECO:0000313" key="2">
    <source>
        <dbReference type="EMBL" id="BAC21459.1"/>
    </source>
</evidence>
<reference evidence="3" key="2">
    <citation type="journal article" date="2008" name="Nucleic Acids Res.">
        <title>The rice annotation project database (RAP-DB): 2008 update.</title>
        <authorList>
            <consortium name="The rice annotation project (RAP)"/>
        </authorList>
    </citation>
    <scope>GENOME REANNOTATION</scope>
    <source>
        <strain evidence="3">cv. Nipponbare</strain>
    </source>
</reference>
<feature type="region of interest" description="Disordered" evidence="1">
    <location>
        <begin position="30"/>
        <end position="54"/>
    </location>
</feature>
<dbReference type="Proteomes" id="UP000000763">
    <property type="component" value="Chromosome 7"/>
</dbReference>
<proteinExistence type="predicted"/>
<gene>
    <name evidence="2" type="primary">P0407H12.141</name>
</gene>
<evidence type="ECO:0000256" key="1">
    <source>
        <dbReference type="SAM" id="MobiDB-lite"/>
    </source>
</evidence>
<reference evidence="3" key="1">
    <citation type="journal article" date="2005" name="Nature">
        <title>The map-based sequence of the rice genome.</title>
        <authorList>
            <consortium name="International rice genome sequencing project (IRGSP)"/>
            <person name="Matsumoto T."/>
            <person name="Wu J."/>
            <person name="Kanamori H."/>
            <person name="Katayose Y."/>
            <person name="Fujisawa M."/>
            <person name="Namiki N."/>
            <person name="Mizuno H."/>
            <person name="Yamamoto K."/>
            <person name="Antonio B.A."/>
            <person name="Baba T."/>
            <person name="Sakata K."/>
            <person name="Nagamura Y."/>
            <person name="Aoki H."/>
            <person name="Arikawa K."/>
            <person name="Arita K."/>
            <person name="Bito T."/>
            <person name="Chiden Y."/>
            <person name="Fujitsuka N."/>
            <person name="Fukunaka R."/>
            <person name="Hamada M."/>
            <person name="Harada C."/>
            <person name="Hayashi A."/>
            <person name="Hijishita S."/>
            <person name="Honda M."/>
            <person name="Hosokawa S."/>
            <person name="Ichikawa Y."/>
            <person name="Idonuma A."/>
            <person name="Iijima M."/>
            <person name="Ikeda M."/>
            <person name="Ikeno M."/>
            <person name="Ito K."/>
            <person name="Ito S."/>
            <person name="Ito T."/>
            <person name="Ito Y."/>
            <person name="Ito Y."/>
            <person name="Iwabuchi A."/>
            <person name="Kamiya K."/>
            <person name="Karasawa W."/>
            <person name="Kurita K."/>
            <person name="Katagiri S."/>
            <person name="Kikuta A."/>
            <person name="Kobayashi H."/>
            <person name="Kobayashi N."/>
            <person name="Machita K."/>
            <person name="Maehara T."/>
            <person name="Masukawa M."/>
            <person name="Mizubayashi T."/>
            <person name="Mukai Y."/>
            <person name="Nagasaki H."/>
            <person name="Nagata Y."/>
            <person name="Naito S."/>
            <person name="Nakashima M."/>
            <person name="Nakama Y."/>
            <person name="Nakamichi Y."/>
            <person name="Nakamura M."/>
            <person name="Meguro A."/>
            <person name="Negishi M."/>
            <person name="Ohta I."/>
            <person name="Ohta T."/>
            <person name="Okamoto M."/>
            <person name="Ono N."/>
            <person name="Saji S."/>
            <person name="Sakaguchi M."/>
            <person name="Sakai K."/>
            <person name="Shibata M."/>
            <person name="Shimokawa T."/>
            <person name="Song J."/>
            <person name="Takazaki Y."/>
            <person name="Terasawa K."/>
            <person name="Tsugane M."/>
            <person name="Tsuji K."/>
            <person name="Ueda S."/>
            <person name="Waki K."/>
            <person name="Yamagata H."/>
            <person name="Yamamoto M."/>
            <person name="Yamamoto S."/>
            <person name="Yamane H."/>
            <person name="Yoshiki S."/>
            <person name="Yoshihara R."/>
            <person name="Yukawa K."/>
            <person name="Zhong H."/>
            <person name="Yano M."/>
            <person name="Yuan Q."/>
            <person name="Ouyang S."/>
            <person name="Liu J."/>
            <person name="Jones K.M."/>
            <person name="Gansberger K."/>
            <person name="Moffat K."/>
            <person name="Hill J."/>
            <person name="Bera J."/>
            <person name="Fadrosh D."/>
            <person name="Jin S."/>
            <person name="Johri S."/>
            <person name="Kim M."/>
            <person name="Overton L."/>
            <person name="Reardon M."/>
            <person name="Tsitrin T."/>
            <person name="Vuong H."/>
            <person name="Weaver B."/>
            <person name="Ciecko A."/>
            <person name="Tallon L."/>
            <person name="Jackson J."/>
            <person name="Pai G."/>
            <person name="Aken S.V."/>
            <person name="Utterback T."/>
            <person name="Reidmuller S."/>
            <person name="Feldblyum T."/>
            <person name="Hsiao J."/>
            <person name="Zismann V."/>
            <person name="Iobst S."/>
            <person name="de Vazeille A.R."/>
            <person name="Buell C.R."/>
            <person name="Ying K."/>
            <person name="Li Y."/>
            <person name="Lu T."/>
            <person name="Huang Y."/>
            <person name="Zhao Q."/>
            <person name="Feng Q."/>
            <person name="Zhang L."/>
            <person name="Zhu J."/>
            <person name="Weng Q."/>
            <person name="Mu J."/>
            <person name="Lu Y."/>
            <person name="Fan D."/>
            <person name="Liu Y."/>
            <person name="Guan J."/>
            <person name="Zhang Y."/>
            <person name="Yu S."/>
            <person name="Liu X."/>
            <person name="Zhang Y."/>
            <person name="Hong G."/>
            <person name="Han B."/>
            <person name="Choisne N."/>
            <person name="Demange N."/>
            <person name="Orjeda G."/>
            <person name="Samain S."/>
            <person name="Cattolico L."/>
            <person name="Pelletier E."/>
            <person name="Couloux A."/>
            <person name="Segurens B."/>
            <person name="Wincker P."/>
            <person name="D'Hont A."/>
            <person name="Scarpelli C."/>
            <person name="Weissenbach J."/>
            <person name="Salanoubat M."/>
            <person name="Quetier F."/>
            <person name="Yu Y."/>
            <person name="Kim H.R."/>
            <person name="Rambo T."/>
            <person name="Currie J."/>
            <person name="Collura K."/>
            <person name="Luo M."/>
            <person name="Yang T."/>
            <person name="Ammiraju J.S.S."/>
            <person name="Engler F."/>
            <person name="Soderlund C."/>
            <person name="Wing R.A."/>
            <person name="Palmer L.E."/>
            <person name="de la Bastide M."/>
            <person name="Spiegel L."/>
            <person name="Nascimento L."/>
            <person name="Zutavern T."/>
            <person name="O'Shaughnessy A."/>
            <person name="Dike S."/>
            <person name="Dedhia N."/>
            <person name="Preston R."/>
            <person name="Balija V."/>
            <person name="McCombie W.R."/>
            <person name="Chow T."/>
            <person name="Chen H."/>
            <person name="Chung M."/>
            <person name="Chen C."/>
            <person name="Shaw J."/>
            <person name="Wu H."/>
            <person name="Hsiao K."/>
            <person name="Chao Y."/>
            <person name="Chu M."/>
            <person name="Cheng C."/>
            <person name="Hour A."/>
            <person name="Lee P."/>
            <person name="Lin S."/>
            <person name="Lin Y."/>
            <person name="Liou J."/>
            <person name="Liu S."/>
            <person name="Hsing Y."/>
            <person name="Raghuvanshi S."/>
            <person name="Mohanty A."/>
            <person name="Bharti A.K."/>
            <person name="Gaur A."/>
            <person name="Gupta V."/>
            <person name="Kumar D."/>
            <person name="Ravi V."/>
            <person name="Vij S."/>
            <person name="Kapur A."/>
            <person name="Khurana P."/>
            <person name="Khurana P."/>
            <person name="Khurana J.P."/>
            <person name="Tyagi A.K."/>
            <person name="Gaikwad K."/>
            <person name="Singh A."/>
            <person name="Dalal V."/>
            <person name="Srivastava S."/>
            <person name="Dixit A."/>
            <person name="Pal A.K."/>
            <person name="Ghazi I.A."/>
            <person name="Yadav M."/>
            <person name="Pandit A."/>
            <person name="Bhargava A."/>
            <person name="Sureshbabu K."/>
            <person name="Batra K."/>
            <person name="Sharma T.R."/>
            <person name="Mohapatra T."/>
            <person name="Singh N.K."/>
            <person name="Messing J."/>
            <person name="Nelson A.B."/>
            <person name="Fuks G."/>
            <person name="Kavchok S."/>
            <person name="Keizer G."/>
            <person name="Linton E."/>
            <person name="Llaca V."/>
            <person name="Song R."/>
            <person name="Tanyolac B."/>
            <person name="Young S."/>
            <person name="Ho-Il K."/>
            <person name="Hahn J.H."/>
            <person name="Sangsakoo G."/>
            <person name="Vanavichit A."/>
            <person name="de Mattos Luiz.A.T."/>
            <person name="Zimmer P.D."/>
            <person name="Malone G."/>
            <person name="Dellagostin O."/>
            <person name="de Oliveira A.C."/>
            <person name="Bevan M."/>
            <person name="Bancroft I."/>
            <person name="Minx P."/>
            <person name="Cordum H."/>
            <person name="Wilson R."/>
            <person name="Cheng Z."/>
            <person name="Jin W."/>
            <person name="Jiang J."/>
            <person name="Leong S.A."/>
            <person name="Iwama H."/>
            <person name="Gojobori T."/>
            <person name="Itoh T."/>
            <person name="Niimura Y."/>
            <person name="Fujii Y."/>
            <person name="Habara T."/>
            <person name="Sakai H."/>
            <person name="Sato Y."/>
            <person name="Wilson G."/>
            <person name="Kumar K."/>
            <person name="McCouch S."/>
            <person name="Juretic N."/>
            <person name="Hoen D."/>
            <person name="Wright S."/>
            <person name="Bruskiewich R."/>
            <person name="Bureau T."/>
            <person name="Miyao A."/>
            <person name="Hirochika H."/>
            <person name="Nishikawa T."/>
            <person name="Kadowaki K."/>
            <person name="Sugiura M."/>
            <person name="Burr B."/>
            <person name="Sasaki T."/>
        </authorList>
    </citation>
    <scope>NUCLEOTIDE SEQUENCE [LARGE SCALE GENOMIC DNA]</scope>
    <source>
        <strain evidence="3">cv. Nipponbare</strain>
    </source>
</reference>
<protein>
    <submittedName>
        <fullName evidence="2">Uncharacterized protein</fullName>
    </submittedName>
</protein>
<accession>Q8H432</accession>
<sequence>MGDLLQRSMWWGHMAGVLQGHVVAWGGVRAPGEGEEIPSSPSPGATDLIKDFRN</sequence>
<organism evidence="2 3">
    <name type="scientific">Oryza sativa subsp. japonica</name>
    <name type="common">Rice</name>
    <dbReference type="NCBI Taxonomy" id="39947"/>
    <lineage>
        <taxon>Eukaryota</taxon>
        <taxon>Viridiplantae</taxon>
        <taxon>Streptophyta</taxon>
        <taxon>Embryophyta</taxon>
        <taxon>Tracheophyta</taxon>
        <taxon>Spermatophyta</taxon>
        <taxon>Magnoliopsida</taxon>
        <taxon>Liliopsida</taxon>
        <taxon>Poales</taxon>
        <taxon>Poaceae</taxon>
        <taxon>BOP clade</taxon>
        <taxon>Oryzoideae</taxon>
        <taxon>Oryzeae</taxon>
        <taxon>Oryzinae</taxon>
        <taxon>Oryza</taxon>
        <taxon>Oryza sativa</taxon>
    </lineage>
</organism>
<name>Q8H432_ORYSJ</name>
<dbReference type="EMBL" id="AP004303">
    <property type="protein sequence ID" value="BAC21459.1"/>
    <property type="molecule type" value="Genomic_DNA"/>
</dbReference>
<dbReference type="AlphaFoldDB" id="Q8H432"/>